<keyword evidence="6 7" id="KW-0012">Acyltransferase</keyword>
<organism evidence="11">
    <name type="scientific">Thelazia callipaeda</name>
    <name type="common">Oriental eyeworm</name>
    <name type="synonym">Parasitic nematode</name>
    <dbReference type="NCBI Taxonomy" id="103827"/>
    <lineage>
        <taxon>Eukaryota</taxon>
        <taxon>Metazoa</taxon>
        <taxon>Ecdysozoa</taxon>
        <taxon>Nematoda</taxon>
        <taxon>Chromadorea</taxon>
        <taxon>Rhabditida</taxon>
        <taxon>Spirurina</taxon>
        <taxon>Spiruromorpha</taxon>
        <taxon>Thelazioidea</taxon>
        <taxon>Thelaziidae</taxon>
        <taxon>Thelazia</taxon>
    </lineage>
</organism>
<dbReference type="PROSITE" id="PS50216">
    <property type="entry name" value="DHHC"/>
    <property type="match status" value="1"/>
</dbReference>
<evidence type="ECO:0000256" key="1">
    <source>
        <dbReference type="ARBA" id="ARBA00004141"/>
    </source>
</evidence>
<protein>
    <recommendedName>
        <fullName evidence="7">Palmitoyltransferase</fullName>
        <ecNumber evidence="7">2.3.1.225</ecNumber>
    </recommendedName>
</protein>
<feature type="transmembrane region" description="Helical" evidence="7">
    <location>
        <begin position="65"/>
        <end position="87"/>
    </location>
</feature>
<proteinExistence type="inferred from homology"/>
<dbReference type="EC" id="2.3.1.225" evidence="7"/>
<keyword evidence="2 7" id="KW-0808">Transferase</keyword>
<dbReference type="EMBL" id="UYYF01004327">
    <property type="protein sequence ID" value="VDN02434.1"/>
    <property type="molecule type" value="Genomic_DNA"/>
</dbReference>
<dbReference type="OrthoDB" id="331948at2759"/>
<dbReference type="Pfam" id="PF01529">
    <property type="entry name" value="DHHC"/>
    <property type="match status" value="1"/>
</dbReference>
<keyword evidence="10" id="KW-1185">Reference proteome</keyword>
<feature type="transmembrane region" description="Helical" evidence="7">
    <location>
        <begin position="159"/>
        <end position="184"/>
    </location>
</feature>
<dbReference type="InterPro" id="IPR001594">
    <property type="entry name" value="Palmitoyltrfase_DHHC"/>
</dbReference>
<sequence length="382" mass="43525">MKSIHLPFTKTESTFTWRWTRNSDLRRRRNGWSWPPSALQLLCWLAIPVIAPSTAFLLLPLHQLYAPLAVLIATLYLLLQIIILTSIDPAVSNLHKGQGPALFDATKHNHVIENLYCNICLIHVDPTCKHCRQCNKCISGFDHHCKWLNNCVGAVNYRLFLLLVMSVCFISAIISTCLIVLPVISFINSKLLLDINKLPMEVIMWQALCLGACVPYTIVAFLCAHLIYFHYKLCQLVCNFREHGMTTYSFIRVNPQSQEAEDIISLQKNDEQNIATTTPNRVPDTVTVEKSCSKRSTIRSRAIHDSSQSIPYPYSLIFIKIASKLSSYNSIERYDKMLSILKLCKKNSRLTVKLLIQYKIVSMTTIMVITIINGTEIEKCKC</sequence>
<comment type="similarity">
    <text evidence="7">Belongs to the DHHC palmitoyltransferase family.</text>
</comment>
<feature type="transmembrane region" description="Helical" evidence="7">
    <location>
        <begin position="38"/>
        <end position="59"/>
    </location>
</feature>
<feature type="transmembrane region" description="Helical" evidence="7">
    <location>
        <begin position="204"/>
        <end position="231"/>
    </location>
</feature>
<dbReference type="PANTHER" id="PTHR22883:SF203">
    <property type="entry name" value="PALMITOYLTRANSFERASE"/>
    <property type="match status" value="1"/>
</dbReference>
<evidence type="ECO:0000313" key="10">
    <source>
        <dbReference type="Proteomes" id="UP000276776"/>
    </source>
</evidence>
<evidence type="ECO:0000256" key="6">
    <source>
        <dbReference type="ARBA" id="ARBA00023315"/>
    </source>
</evidence>
<evidence type="ECO:0000256" key="5">
    <source>
        <dbReference type="ARBA" id="ARBA00023136"/>
    </source>
</evidence>
<dbReference type="GO" id="GO:0016020">
    <property type="term" value="C:membrane"/>
    <property type="evidence" value="ECO:0007669"/>
    <property type="project" value="UniProtKB-SubCell"/>
</dbReference>
<comment type="subcellular location">
    <subcellularLocation>
        <location evidence="1">Membrane</location>
        <topology evidence="1">Multi-pass membrane protein</topology>
    </subcellularLocation>
</comment>
<dbReference type="PANTHER" id="PTHR22883">
    <property type="entry name" value="ZINC FINGER DHHC DOMAIN CONTAINING PROTEIN"/>
    <property type="match status" value="1"/>
</dbReference>
<keyword evidence="4 7" id="KW-1133">Transmembrane helix</keyword>
<reference evidence="9 10" key="2">
    <citation type="submission" date="2018-11" db="EMBL/GenBank/DDBJ databases">
        <authorList>
            <consortium name="Pathogen Informatics"/>
        </authorList>
    </citation>
    <scope>NUCLEOTIDE SEQUENCE [LARGE SCALE GENOMIC DNA]</scope>
</reference>
<evidence type="ECO:0000259" key="8">
    <source>
        <dbReference type="Pfam" id="PF01529"/>
    </source>
</evidence>
<dbReference type="Proteomes" id="UP000276776">
    <property type="component" value="Unassembled WGS sequence"/>
</dbReference>
<dbReference type="STRING" id="103827.A0A158RBQ0"/>
<comment type="domain">
    <text evidence="7">The DHHC domain is required for palmitoyltransferase activity.</text>
</comment>
<dbReference type="WBParaSite" id="TCLT_0000523001-mRNA-1">
    <property type="protein sequence ID" value="TCLT_0000523001-mRNA-1"/>
    <property type="gene ID" value="TCLT_0000523001"/>
</dbReference>
<evidence type="ECO:0000256" key="4">
    <source>
        <dbReference type="ARBA" id="ARBA00022989"/>
    </source>
</evidence>
<dbReference type="AlphaFoldDB" id="A0A158RBQ0"/>
<dbReference type="InterPro" id="IPR039859">
    <property type="entry name" value="PFA4/ZDH16/20/ERF2-like"/>
</dbReference>
<feature type="domain" description="Palmitoyltransferase DHHC" evidence="8">
    <location>
        <begin position="113"/>
        <end position="251"/>
    </location>
</feature>
<evidence type="ECO:0000256" key="3">
    <source>
        <dbReference type="ARBA" id="ARBA00022692"/>
    </source>
</evidence>
<dbReference type="GO" id="GO:0006612">
    <property type="term" value="P:protein targeting to membrane"/>
    <property type="evidence" value="ECO:0007669"/>
    <property type="project" value="TreeGrafter"/>
</dbReference>
<comment type="catalytic activity">
    <reaction evidence="7">
        <text>L-cysteinyl-[protein] + hexadecanoyl-CoA = S-hexadecanoyl-L-cysteinyl-[protein] + CoA</text>
        <dbReference type="Rhea" id="RHEA:36683"/>
        <dbReference type="Rhea" id="RHEA-COMP:10131"/>
        <dbReference type="Rhea" id="RHEA-COMP:11032"/>
        <dbReference type="ChEBI" id="CHEBI:29950"/>
        <dbReference type="ChEBI" id="CHEBI:57287"/>
        <dbReference type="ChEBI" id="CHEBI:57379"/>
        <dbReference type="ChEBI" id="CHEBI:74151"/>
        <dbReference type="EC" id="2.3.1.225"/>
    </reaction>
</comment>
<dbReference type="GO" id="GO:0005783">
    <property type="term" value="C:endoplasmic reticulum"/>
    <property type="evidence" value="ECO:0007669"/>
    <property type="project" value="TreeGrafter"/>
</dbReference>
<keyword evidence="5 7" id="KW-0472">Membrane</keyword>
<evidence type="ECO:0000256" key="7">
    <source>
        <dbReference type="RuleBase" id="RU079119"/>
    </source>
</evidence>
<name>A0A158RBQ0_THECL</name>
<gene>
    <name evidence="9" type="ORF">TCLT_LOCUS5219</name>
</gene>
<evidence type="ECO:0000313" key="9">
    <source>
        <dbReference type="EMBL" id="VDN02434.1"/>
    </source>
</evidence>
<evidence type="ECO:0000313" key="11">
    <source>
        <dbReference type="WBParaSite" id="TCLT_0000523001-mRNA-1"/>
    </source>
</evidence>
<keyword evidence="3 7" id="KW-0812">Transmembrane</keyword>
<reference evidence="11" key="1">
    <citation type="submission" date="2016-04" db="UniProtKB">
        <authorList>
            <consortium name="WormBaseParasite"/>
        </authorList>
    </citation>
    <scope>IDENTIFICATION</scope>
</reference>
<accession>A0A158RBQ0</accession>
<evidence type="ECO:0000256" key="2">
    <source>
        <dbReference type="ARBA" id="ARBA00022679"/>
    </source>
</evidence>
<dbReference type="GO" id="GO:0019706">
    <property type="term" value="F:protein-cysteine S-palmitoyltransferase activity"/>
    <property type="evidence" value="ECO:0007669"/>
    <property type="project" value="UniProtKB-EC"/>
</dbReference>
<dbReference type="GO" id="GO:0005794">
    <property type="term" value="C:Golgi apparatus"/>
    <property type="evidence" value="ECO:0007669"/>
    <property type="project" value="TreeGrafter"/>
</dbReference>